<dbReference type="AlphaFoldDB" id="A0A222EQ66"/>
<evidence type="ECO:0000313" key="2">
    <source>
        <dbReference type="EMBL" id="ASP28424.1"/>
    </source>
</evidence>
<feature type="transmembrane region" description="Helical" evidence="1">
    <location>
        <begin position="97"/>
        <end position="120"/>
    </location>
</feature>
<name>A0A222EQ66_9MOLU</name>
<reference evidence="2 3" key="1">
    <citation type="submission" date="2017-07" db="EMBL/GenBank/DDBJ databases">
        <title>Complete genome sequence of Spiroplasma corruscae EC-1 (DSM 19793).</title>
        <authorList>
            <person name="Tsai Y.-M."/>
            <person name="Lo W.-S."/>
            <person name="Kuo C.-H."/>
        </authorList>
    </citation>
    <scope>NUCLEOTIDE SEQUENCE [LARGE SCALE GENOMIC DNA]</scope>
    <source>
        <strain evidence="2 3">EC-1</strain>
    </source>
</reference>
<feature type="transmembrane region" description="Helical" evidence="1">
    <location>
        <begin position="601"/>
        <end position="620"/>
    </location>
</feature>
<evidence type="ECO:0000313" key="3">
    <source>
        <dbReference type="Proteomes" id="UP000203229"/>
    </source>
</evidence>
<accession>A0A222EQ66</accession>
<feature type="transmembrane region" description="Helical" evidence="1">
    <location>
        <begin position="185"/>
        <end position="207"/>
    </location>
</feature>
<organism evidence="2 3">
    <name type="scientific">Spiroplasma corruscae</name>
    <dbReference type="NCBI Taxonomy" id="216934"/>
    <lineage>
        <taxon>Bacteria</taxon>
        <taxon>Bacillati</taxon>
        <taxon>Mycoplasmatota</taxon>
        <taxon>Mollicutes</taxon>
        <taxon>Entomoplasmatales</taxon>
        <taxon>Spiroplasmataceae</taxon>
        <taxon>Spiroplasma</taxon>
    </lineage>
</organism>
<proteinExistence type="predicted"/>
<dbReference type="OrthoDB" id="391549at2"/>
<feature type="transmembrane region" description="Helical" evidence="1">
    <location>
        <begin position="65"/>
        <end position="85"/>
    </location>
</feature>
<dbReference type="EMBL" id="CP022535">
    <property type="protein sequence ID" value="ASP28424.1"/>
    <property type="molecule type" value="Genomic_DNA"/>
</dbReference>
<protein>
    <submittedName>
        <fullName evidence="2">Uncharacterized protein</fullName>
    </submittedName>
</protein>
<keyword evidence="1" id="KW-1133">Transmembrane helix</keyword>
<keyword evidence="1" id="KW-0812">Transmembrane</keyword>
<feature type="transmembrane region" description="Helical" evidence="1">
    <location>
        <begin position="213"/>
        <end position="232"/>
    </location>
</feature>
<dbReference type="RefSeq" id="WP_094049139.1">
    <property type="nucleotide sequence ID" value="NZ_CP022535.1"/>
</dbReference>
<keyword evidence="3" id="KW-1185">Reference proteome</keyword>
<dbReference type="Proteomes" id="UP000203229">
    <property type="component" value="Chromosome"/>
</dbReference>
<keyword evidence="1" id="KW-0472">Membrane</keyword>
<feature type="transmembrane region" description="Helical" evidence="1">
    <location>
        <begin position="140"/>
        <end position="164"/>
    </location>
</feature>
<gene>
    <name evidence="2" type="ORF">SCORR_v1c06520</name>
</gene>
<evidence type="ECO:0000256" key="1">
    <source>
        <dbReference type="SAM" id="Phobius"/>
    </source>
</evidence>
<dbReference type="KEGG" id="scou:SCORR_v1c06520"/>
<sequence>MGKNTSITKTSHNDAAVIDKKTSIKKQNHNKTPVEKKNVNKSFNITCFGLLKFFLKILINEKSYTIFFIVTNIFSIIVSLVFNLITNEKTKNQLFDFYAIIYSSVLIFLLIVRFVMFFYVKKEEDKTTFIIISNAVSRTLYFFTMLLSLVLLVLFTIFLSYLYFNIMCLFINRFEISSFVMRKTTTFLVFNILTNISLLFFIVFFVIVAGSQATIITTTVLLSLSFVANIPLKLITNNYQNLNLTFTKLAFRVSDVYDTINLQDKIKNNKTKYNTLSNTINNFYTNFEDRLLLKDNFSQGESINERYYNLWDSVFNIINKNSGESKLYTLKGKVLTLNEQMNKAPNLWNDKNVTINFKLKDSFMNINEITELYNNLSNDDYKKPLLNDFINFYNELTASTIDLQSTYPNYFSTFIHLLSDDKFKSEVISEEGSRLDFTTTDLDSIYNLAVNPDPLEPYGKLTLTDIATDNSIRNFFYNDFYFPVSFVVSVLENYFINYTSKFYYISNYSLVNDSNYKNYQSLRNQVDLFSYLNPFYGVWASYTLYSGNSYNNVWFSNQSVSSINFEDQENIFLPYTTYSFKLDQNKISSGSTNNYYNPMNTVSLILVASFLMMIYSYYVFTKKDIS</sequence>